<dbReference type="PANTHER" id="PTHR33795">
    <property type="entry name" value="INSERTION ELEMENT IS150 PROTEIN INSJ"/>
    <property type="match status" value="1"/>
</dbReference>
<dbReference type="Proteomes" id="UP001146336">
    <property type="component" value="Unassembled WGS sequence"/>
</dbReference>
<comment type="similarity">
    <text evidence="1">Belongs to the IS150/IS1296 orfA family.</text>
</comment>
<dbReference type="InterPro" id="IPR052057">
    <property type="entry name" value="IS150/IS1296_orfA-like"/>
</dbReference>
<organism evidence="3 4">
    <name type="scientific">Weissella fermenti</name>
    <dbReference type="NCBI Taxonomy" id="2987699"/>
    <lineage>
        <taxon>Bacteria</taxon>
        <taxon>Bacillati</taxon>
        <taxon>Bacillota</taxon>
        <taxon>Bacilli</taxon>
        <taxon>Lactobacillales</taxon>
        <taxon>Lactobacillaceae</taxon>
        <taxon>Weissella</taxon>
    </lineage>
</organism>
<dbReference type="SUPFAM" id="SSF48295">
    <property type="entry name" value="TrpR-like"/>
    <property type="match status" value="1"/>
</dbReference>
<accession>A0ABT6D9U5</accession>
<comment type="caution">
    <text evidence="3">The sequence shown here is derived from an EMBL/GenBank/DDBJ whole genome shotgun (WGS) entry which is preliminary data.</text>
</comment>
<evidence type="ECO:0000313" key="3">
    <source>
        <dbReference type="EMBL" id="MDF9300482.1"/>
    </source>
</evidence>
<dbReference type="SUPFAM" id="SSF46689">
    <property type="entry name" value="Homeodomain-like"/>
    <property type="match status" value="1"/>
</dbReference>
<reference evidence="3" key="1">
    <citation type="submission" date="2023-03" db="EMBL/GenBank/DDBJ databases">
        <title>Comparative genomics of Weissella fermenti BK2, and weissella type species.</title>
        <authorList>
            <person name="Lee J.K."/>
            <person name="Baek J.H."/>
            <person name="Kim J.M."/>
            <person name="Choi D.G."/>
            <person name="Jeon C.O."/>
        </authorList>
    </citation>
    <scope>NUCLEOTIDE SEQUENCE</scope>
    <source>
        <strain evidence="3">BK2</strain>
    </source>
</reference>
<evidence type="ECO:0000313" key="4">
    <source>
        <dbReference type="Proteomes" id="UP001146336"/>
    </source>
</evidence>
<dbReference type="EMBL" id="JAOZFC020000002">
    <property type="protein sequence ID" value="MDF9300482.1"/>
    <property type="molecule type" value="Genomic_DNA"/>
</dbReference>
<proteinExistence type="inferred from homology"/>
<dbReference type="InterPro" id="IPR010921">
    <property type="entry name" value="Trp_repressor/repl_initiator"/>
</dbReference>
<dbReference type="InterPro" id="IPR036388">
    <property type="entry name" value="WH-like_DNA-bd_sf"/>
</dbReference>
<feature type="domain" description="Insertion element IS150 protein InsJ-like helix-turn-helix" evidence="2">
    <location>
        <begin position="67"/>
        <end position="102"/>
    </location>
</feature>
<dbReference type="Gene3D" id="1.10.10.10">
    <property type="entry name" value="Winged helix-like DNA-binding domain superfamily/Winged helix DNA-binding domain"/>
    <property type="match status" value="2"/>
</dbReference>
<dbReference type="RefSeq" id="WP_264339760.1">
    <property type="nucleotide sequence ID" value="NZ_JAOZFC020000002.1"/>
</dbReference>
<dbReference type="PANTHER" id="PTHR33795:SF1">
    <property type="entry name" value="INSERTION ELEMENT IS150 PROTEIN INSJ"/>
    <property type="match status" value="1"/>
</dbReference>
<dbReference type="InterPro" id="IPR055247">
    <property type="entry name" value="InsJ-like_HTH"/>
</dbReference>
<sequence length="111" mass="12953">MSRSKYSPKEKLKMIESYQKSSLSMRAFALSNNVGLNALHNWLRLYANFGMEGLSESQDNQKYSKEFKRKVVQAYLSGEGTLRELTRRFKLRSDSQISDWVALMSRLRTSF</sequence>
<keyword evidence="4" id="KW-1185">Reference proteome</keyword>
<evidence type="ECO:0000256" key="1">
    <source>
        <dbReference type="ARBA" id="ARBA00038232"/>
    </source>
</evidence>
<evidence type="ECO:0000259" key="2">
    <source>
        <dbReference type="Pfam" id="PF13518"/>
    </source>
</evidence>
<name>A0ABT6D9U5_9LACO</name>
<gene>
    <name evidence="3" type="ORF">OIT47_009405</name>
</gene>
<dbReference type="Pfam" id="PF13518">
    <property type="entry name" value="HTH_28"/>
    <property type="match status" value="1"/>
</dbReference>
<protein>
    <submittedName>
        <fullName evidence="3">Transposase</fullName>
    </submittedName>
</protein>
<dbReference type="InterPro" id="IPR009057">
    <property type="entry name" value="Homeodomain-like_sf"/>
</dbReference>